<dbReference type="InterPro" id="IPR002686">
    <property type="entry name" value="Transposase_17"/>
</dbReference>
<dbReference type="SMART" id="SM01321">
    <property type="entry name" value="Y1_Tnp"/>
    <property type="match status" value="1"/>
</dbReference>
<dbReference type="InterPro" id="IPR036515">
    <property type="entry name" value="Transposase_17_sf"/>
</dbReference>
<dbReference type="PANTHER" id="PTHR34322:SF2">
    <property type="entry name" value="TRANSPOSASE IS200-LIKE DOMAIN-CONTAINING PROTEIN"/>
    <property type="match status" value="1"/>
</dbReference>
<keyword evidence="3" id="KW-1185">Reference proteome</keyword>
<dbReference type="Proteomes" id="UP000838308">
    <property type="component" value="Unassembled WGS sequence"/>
</dbReference>
<name>A0ABM9ENG2_9BACI</name>
<evidence type="ECO:0000259" key="1">
    <source>
        <dbReference type="SMART" id="SM01321"/>
    </source>
</evidence>
<sequence length="204" mass="24252">MVRKVRTWFEGAKYHVTSRGIRRSSLFFEDEDYKRYLSLIEETRDRYPFILHTYCLMTNHTHLQLETLKTPLSTIMKNLNTKFAKYVNKKYEFSGHVFDKRYGAELLNSPEYEIDVSKYIHLNPVAAGMAAEPEDYPWSSYRAYLYGEGEANPHIDTKPILSFFPEPHPYNYQQYLKSLVTDKFFWEDGKIIKREGVWFPCGLE</sequence>
<dbReference type="SUPFAM" id="SSF143422">
    <property type="entry name" value="Transposase IS200-like"/>
    <property type="match status" value="1"/>
</dbReference>
<evidence type="ECO:0000313" key="3">
    <source>
        <dbReference type="Proteomes" id="UP000838308"/>
    </source>
</evidence>
<evidence type="ECO:0000313" key="2">
    <source>
        <dbReference type="EMBL" id="CAH2714151.1"/>
    </source>
</evidence>
<comment type="caution">
    <text evidence="2">The sequence shown here is derived from an EMBL/GenBank/DDBJ whole genome shotgun (WGS) entry which is preliminary data.</text>
</comment>
<feature type="domain" description="Transposase IS200-like" evidence="1">
    <location>
        <begin position="9"/>
        <end position="123"/>
    </location>
</feature>
<dbReference type="PANTHER" id="PTHR34322">
    <property type="entry name" value="TRANSPOSASE, Y1_TNP DOMAIN-CONTAINING"/>
    <property type="match status" value="1"/>
</dbReference>
<reference evidence="2" key="1">
    <citation type="submission" date="2022-04" db="EMBL/GenBank/DDBJ databases">
        <authorList>
            <person name="Criscuolo A."/>
        </authorList>
    </citation>
    <scope>NUCLEOTIDE SEQUENCE</scope>
    <source>
        <strain evidence="2">CIP111895</strain>
    </source>
</reference>
<dbReference type="RefSeq" id="WP_248734479.1">
    <property type="nucleotide sequence ID" value="NZ_CALBWS010000005.1"/>
</dbReference>
<dbReference type="EMBL" id="CALBWS010000005">
    <property type="protein sequence ID" value="CAH2714151.1"/>
    <property type="molecule type" value="Genomic_DNA"/>
</dbReference>
<protein>
    <recommendedName>
        <fullName evidence="1">Transposase IS200-like domain-containing protein</fullName>
    </recommendedName>
</protein>
<accession>A0ABM9ENG2</accession>
<organism evidence="2 3">
    <name type="scientific">Neobacillus rhizosphaerae</name>
    <dbReference type="NCBI Taxonomy" id="2880965"/>
    <lineage>
        <taxon>Bacteria</taxon>
        <taxon>Bacillati</taxon>
        <taxon>Bacillota</taxon>
        <taxon>Bacilli</taxon>
        <taxon>Bacillales</taxon>
        <taxon>Bacillaceae</taxon>
        <taxon>Neobacillus</taxon>
    </lineage>
</organism>
<dbReference type="Gene3D" id="3.30.70.1290">
    <property type="entry name" value="Transposase IS200-like"/>
    <property type="match status" value="1"/>
</dbReference>
<proteinExistence type="predicted"/>
<dbReference type="Pfam" id="PF01797">
    <property type="entry name" value="Y1_Tnp"/>
    <property type="match status" value="1"/>
</dbReference>
<gene>
    <name evidence="2" type="ORF">BACCIP111895_01305</name>
</gene>